<reference evidence="1" key="1">
    <citation type="journal article" date="2014" name="Nat. Commun.">
        <title>The tobacco genome sequence and its comparison with those of tomato and potato.</title>
        <authorList>
            <person name="Sierro N."/>
            <person name="Battey J.N."/>
            <person name="Ouadi S."/>
            <person name="Bakaher N."/>
            <person name="Bovet L."/>
            <person name="Willig A."/>
            <person name="Goepfert S."/>
            <person name="Peitsch M.C."/>
            <person name="Ivanov N.V."/>
        </authorList>
    </citation>
    <scope>NUCLEOTIDE SEQUENCE [LARGE SCALE GENOMIC DNA]</scope>
</reference>
<dbReference type="Proteomes" id="UP000790787">
    <property type="component" value="Chromosome 3"/>
</dbReference>
<reference evidence="2" key="2">
    <citation type="submission" date="2025-08" db="UniProtKB">
        <authorList>
            <consortium name="RefSeq"/>
        </authorList>
    </citation>
    <scope>IDENTIFICATION</scope>
    <source>
        <tissue evidence="2">Leaf</tissue>
    </source>
</reference>
<proteinExistence type="predicted"/>
<evidence type="ECO:0000313" key="2">
    <source>
        <dbReference type="RefSeq" id="XP_075104674.1"/>
    </source>
</evidence>
<gene>
    <name evidence="2" type="primary">LOC107769033</name>
</gene>
<protein>
    <submittedName>
        <fullName evidence="2">Uncharacterized protein LOC107769033</fullName>
    </submittedName>
</protein>
<keyword evidence="1" id="KW-1185">Reference proteome</keyword>
<accession>A0AC58U5P2</accession>
<organism evidence="1 2">
    <name type="scientific">Nicotiana tabacum</name>
    <name type="common">Common tobacco</name>
    <dbReference type="NCBI Taxonomy" id="4097"/>
    <lineage>
        <taxon>Eukaryota</taxon>
        <taxon>Viridiplantae</taxon>
        <taxon>Streptophyta</taxon>
        <taxon>Embryophyta</taxon>
        <taxon>Tracheophyta</taxon>
        <taxon>Spermatophyta</taxon>
        <taxon>Magnoliopsida</taxon>
        <taxon>eudicotyledons</taxon>
        <taxon>Gunneridae</taxon>
        <taxon>Pentapetalae</taxon>
        <taxon>asterids</taxon>
        <taxon>lamiids</taxon>
        <taxon>Solanales</taxon>
        <taxon>Solanaceae</taxon>
        <taxon>Nicotianoideae</taxon>
        <taxon>Nicotianeae</taxon>
        <taxon>Nicotiana</taxon>
    </lineage>
</organism>
<dbReference type="RefSeq" id="XP_075104674.1">
    <property type="nucleotide sequence ID" value="XM_075248573.1"/>
</dbReference>
<name>A0AC58U5P2_TOBAC</name>
<sequence>MLIAWMTNSLTRDISVSLIGFNTAKDIWTNINERLGQSNGSKYIQIQREISTTTQGSSDIATYFTRMKGLWDELNATYVGPTCTCGALHKLLEDQRLFQFLNDLNDTYSSFGQGSHNRNFLQKVQFEPKRQPTSTVSCKYCKKTGHTVDKCYRLHGFPQDFKFTKNRKGSTSCVQNTDVPTQLGSSSSSSHGFTKEQYQQIMSLIQHAHVTAPLVSTSFNYESSFSENAAYANFADLGATNNMTPHKHFLHNLQPLFAPFLITLPNGYKVKVISTGSLHLRHDITLHNAPSLKRPLKIGKAAKGLYFLHPDASLIPVSCSNSPAISSFIPVNKCNSIVNFVSHCASNSVSIPTLENHSASCISPNTGNKTDAFVSMVKINFHSNVQTFRFPSNILMHISPFEKLHGNPPSYSHLRYFGYLAYASSPNPGRDKFQPRSITAVFLGYPCGKKGYKLLNLDSHSVFCSRDVPLVSSSPHLDSSSSPPPASPSISPSLSSSSTSPLLVRKSSRTINPPSYLSDYVCSHVQSSAPVSSFTKLSTSDIHAHEPQYYQHAASHPAWQEAMLKEFEALDANHTWDVIALPPHKKAIPSVKRNWTVFQLDVKMLSSMFVNSESLCMDLNKLLDNGFLNCLMVSRGYTASKNDYSLFTKVYDGSLVVLAVYVDDILLAGDNLSELDALKAFLDAQFKIKDLGCVHYFLGLEITSHPTGYLVNQLKYASDLLAEFSCQHFSLVVTHLDPSLKLLVDVDAPLADASTYRRLIGKLNFLQHTRPNISFVVQYLSQFLQRP</sequence>
<evidence type="ECO:0000313" key="1">
    <source>
        <dbReference type="Proteomes" id="UP000790787"/>
    </source>
</evidence>